<dbReference type="GO" id="GO:0005737">
    <property type="term" value="C:cytoplasm"/>
    <property type="evidence" value="ECO:0007669"/>
    <property type="project" value="UniProtKB-SubCell"/>
</dbReference>
<evidence type="ECO:0000256" key="6">
    <source>
        <dbReference type="ARBA" id="ARBA00031828"/>
    </source>
</evidence>
<feature type="binding site" evidence="10">
    <location>
        <position position="19"/>
    </location>
    <ligand>
        <name>Mg(2+)</name>
        <dbReference type="ChEBI" id="CHEBI:18420"/>
    </ligand>
</feature>
<dbReference type="InterPro" id="IPR004446">
    <property type="entry name" value="Heptose_bisP_phosphatase"/>
</dbReference>
<dbReference type="NCBIfam" id="TIGR01656">
    <property type="entry name" value="Histidinol-ppas"/>
    <property type="match status" value="1"/>
</dbReference>
<evidence type="ECO:0000256" key="7">
    <source>
        <dbReference type="PIRNR" id="PIRNR004682"/>
    </source>
</evidence>
<dbReference type="GO" id="GO:0005975">
    <property type="term" value="P:carbohydrate metabolic process"/>
    <property type="evidence" value="ECO:0007669"/>
    <property type="project" value="InterPro"/>
</dbReference>
<dbReference type="Proteomes" id="UP000182101">
    <property type="component" value="Chromosome"/>
</dbReference>
<feature type="active site" description="Nucleophile" evidence="8">
    <location>
        <position position="17"/>
    </location>
</feature>
<feature type="binding site" evidence="10">
    <location>
        <position position="98"/>
    </location>
    <ligand>
        <name>Zn(2+)</name>
        <dbReference type="ChEBI" id="CHEBI:29105"/>
    </ligand>
</feature>
<feature type="binding site" evidence="10">
    <location>
        <position position="113"/>
    </location>
    <ligand>
        <name>Zn(2+)</name>
        <dbReference type="ChEBI" id="CHEBI:29105"/>
    </ligand>
</feature>
<keyword evidence="10" id="KW-0862">Zinc</keyword>
<dbReference type="GO" id="GO:0016791">
    <property type="term" value="F:phosphatase activity"/>
    <property type="evidence" value="ECO:0007669"/>
    <property type="project" value="InterPro"/>
</dbReference>
<dbReference type="RefSeq" id="WP_071959232.1">
    <property type="nucleotide sequence ID" value="NZ_CP018024.1"/>
</dbReference>
<dbReference type="EC" id="3.1.3.-" evidence="7"/>
<accession>A0AAC9JA60</accession>
<dbReference type="PANTHER" id="PTHR42891:SF1">
    <property type="entry name" value="D-GLYCERO-BETA-D-MANNO-HEPTOSE-1,7-BISPHOSPHATE 7-PHOSPHATASE"/>
    <property type="match status" value="1"/>
</dbReference>
<dbReference type="AlphaFoldDB" id="A0AAC9JA60"/>
<reference evidence="11 12" key="1">
    <citation type="submission" date="2016-11" db="EMBL/GenBank/DDBJ databases">
        <title>Networking in microbes: conjugative elements and plasmids in the genus Alteromonas.</title>
        <authorList>
            <person name="Lopez-Perez M."/>
            <person name="Ramon-Marco N."/>
            <person name="Rodriguez-Valera F."/>
        </authorList>
    </citation>
    <scope>NUCLEOTIDE SEQUENCE [LARGE SCALE GENOMIC DNA]</scope>
    <source>
        <strain evidence="11 12">CP48</strain>
    </source>
</reference>
<evidence type="ECO:0000256" key="1">
    <source>
        <dbReference type="ARBA" id="ARBA00004496"/>
    </source>
</evidence>
<comment type="subcellular location">
    <subcellularLocation>
        <location evidence="1 7">Cytoplasm</location>
    </subcellularLocation>
</comment>
<dbReference type="CDD" id="cd07503">
    <property type="entry name" value="HAD_HisB-N"/>
    <property type="match status" value="1"/>
</dbReference>
<feature type="active site" description="Proton donor" evidence="8">
    <location>
        <position position="19"/>
    </location>
</feature>
<dbReference type="InterPro" id="IPR006549">
    <property type="entry name" value="HAD-SF_hydro_IIIA"/>
</dbReference>
<keyword evidence="10" id="KW-0460">Magnesium</keyword>
<dbReference type="SUPFAM" id="SSF56784">
    <property type="entry name" value="HAD-like"/>
    <property type="match status" value="1"/>
</dbReference>
<sequence>MTNIVESAPATKALFLDRDGVINVDHGYVGTYADFEYKNGIFDVIKQFQLKGYQPVIVTNQSGIARGFYTETEFQSLMERVQKDFTANNINSIPVYFCPHHKQGSISRYAISCECRKPAPGMLLKAAKDLNIDLCNSILIGDSWRDIQAADAAGLKQSIFLSKEVVTPEQSEGLSEGHKINIVTSLSEISPP</sequence>
<comment type="cofactor">
    <cofactor evidence="10">
        <name>Zn(2+)</name>
        <dbReference type="ChEBI" id="CHEBI:29105"/>
    </cofactor>
</comment>
<evidence type="ECO:0000256" key="10">
    <source>
        <dbReference type="PIRSR" id="PIRSR004682-4"/>
    </source>
</evidence>
<evidence type="ECO:0000256" key="3">
    <source>
        <dbReference type="ARBA" id="ARBA00022723"/>
    </source>
</evidence>
<comment type="similarity">
    <text evidence="7">Belongs to the gmhB family.</text>
</comment>
<feature type="binding site" evidence="10">
    <location>
        <position position="142"/>
    </location>
    <ligand>
        <name>Mg(2+)</name>
        <dbReference type="ChEBI" id="CHEBI:18420"/>
    </ligand>
</feature>
<dbReference type="PANTHER" id="PTHR42891">
    <property type="entry name" value="D-GLYCERO-BETA-D-MANNO-HEPTOSE-1,7-BISPHOSPHATE 7-PHOSPHATASE"/>
    <property type="match status" value="1"/>
</dbReference>
<dbReference type="NCBIfam" id="TIGR01662">
    <property type="entry name" value="HAD-SF-IIIA"/>
    <property type="match status" value="1"/>
</dbReference>
<feature type="site" description="Stabilizes the phosphoryl group" evidence="9">
    <location>
        <position position="59"/>
    </location>
</feature>
<dbReference type="InterPro" id="IPR006543">
    <property type="entry name" value="Histidinol-phos"/>
</dbReference>
<organism evidence="11 12">
    <name type="scientific">Alteromonas mediterranea</name>
    <dbReference type="NCBI Taxonomy" id="314275"/>
    <lineage>
        <taxon>Bacteria</taxon>
        <taxon>Pseudomonadati</taxon>
        <taxon>Pseudomonadota</taxon>
        <taxon>Gammaproteobacteria</taxon>
        <taxon>Alteromonadales</taxon>
        <taxon>Alteromonadaceae</taxon>
        <taxon>Alteromonas/Salinimonas group</taxon>
        <taxon>Alteromonas</taxon>
    </lineage>
</organism>
<dbReference type="InterPro" id="IPR036412">
    <property type="entry name" value="HAD-like_sf"/>
</dbReference>
<dbReference type="GO" id="GO:0046872">
    <property type="term" value="F:metal ion binding"/>
    <property type="evidence" value="ECO:0007669"/>
    <property type="project" value="UniProtKB-KW"/>
</dbReference>
<evidence type="ECO:0000256" key="4">
    <source>
        <dbReference type="ARBA" id="ARBA00022801"/>
    </source>
</evidence>
<proteinExistence type="inferred from homology"/>
<feature type="site" description="Contributes to substrate recognition" evidence="9">
    <location>
        <position position="116"/>
    </location>
</feature>
<dbReference type="Pfam" id="PF13242">
    <property type="entry name" value="Hydrolase_like"/>
    <property type="match status" value="1"/>
</dbReference>
<feature type="binding site" evidence="10">
    <location>
        <position position="17"/>
    </location>
    <ligand>
        <name>Mg(2+)</name>
        <dbReference type="ChEBI" id="CHEBI:18420"/>
    </ligand>
</feature>
<feature type="site" description="Stabilizes the phosphoryl group" evidence="9">
    <location>
        <position position="117"/>
    </location>
</feature>
<keyword evidence="2 7" id="KW-0963">Cytoplasm</keyword>
<protein>
    <recommendedName>
        <fullName evidence="6 7">D,D-heptose 1,7-bisphosphate phosphatase</fullName>
        <ecNumber evidence="7">3.1.3.-</ecNumber>
    </recommendedName>
</protein>
<comment type="cofactor">
    <cofactor evidence="10">
        <name>Mg(2+)</name>
        <dbReference type="ChEBI" id="CHEBI:18420"/>
    </cofactor>
</comment>
<dbReference type="EMBL" id="CP018024">
    <property type="protein sequence ID" value="APD89931.1"/>
    <property type="molecule type" value="Genomic_DNA"/>
</dbReference>
<evidence type="ECO:0000256" key="2">
    <source>
        <dbReference type="ARBA" id="ARBA00022490"/>
    </source>
</evidence>
<evidence type="ECO:0000313" key="12">
    <source>
        <dbReference type="Proteomes" id="UP000182101"/>
    </source>
</evidence>
<dbReference type="InterPro" id="IPR023214">
    <property type="entry name" value="HAD_sf"/>
</dbReference>
<keyword evidence="4 7" id="KW-0378">Hydrolase</keyword>
<keyword evidence="5 7" id="KW-0119">Carbohydrate metabolism</keyword>
<gene>
    <name evidence="11" type="ORF">BM524_09110</name>
</gene>
<evidence type="ECO:0000256" key="5">
    <source>
        <dbReference type="ARBA" id="ARBA00023277"/>
    </source>
</evidence>
<feature type="binding site" evidence="10">
    <location>
        <position position="100"/>
    </location>
    <ligand>
        <name>Zn(2+)</name>
        <dbReference type="ChEBI" id="CHEBI:29105"/>
    </ligand>
</feature>
<evidence type="ECO:0000313" key="11">
    <source>
        <dbReference type="EMBL" id="APD89931.1"/>
    </source>
</evidence>
<evidence type="ECO:0000256" key="9">
    <source>
        <dbReference type="PIRSR" id="PIRSR004682-3"/>
    </source>
</evidence>
<keyword evidence="3 10" id="KW-0479">Metal-binding</keyword>
<dbReference type="NCBIfam" id="TIGR00213">
    <property type="entry name" value="GmhB_yaeD"/>
    <property type="match status" value="1"/>
</dbReference>
<dbReference type="PIRSF" id="PIRSF004682">
    <property type="entry name" value="GmhB"/>
    <property type="match status" value="1"/>
</dbReference>
<name>A0AAC9JA60_9ALTE</name>
<evidence type="ECO:0000256" key="8">
    <source>
        <dbReference type="PIRSR" id="PIRSR004682-1"/>
    </source>
</evidence>
<dbReference type="Gene3D" id="3.40.50.1000">
    <property type="entry name" value="HAD superfamily/HAD-like"/>
    <property type="match status" value="1"/>
</dbReference>
<feature type="binding site" evidence="10">
    <location>
        <position position="115"/>
    </location>
    <ligand>
        <name>Zn(2+)</name>
        <dbReference type="ChEBI" id="CHEBI:29105"/>
    </ligand>
</feature>